<dbReference type="PANTHER" id="PTHR30185">
    <property type="entry name" value="CRYPTIC BETA-GLUCOSIDE BGL OPERON ANTITERMINATOR"/>
    <property type="match status" value="1"/>
</dbReference>
<dbReference type="CDD" id="cd05568">
    <property type="entry name" value="PTS_IIB_bgl_like"/>
    <property type="match status" value="1"/>
</dbReference>
<keyword evidence="4" id="KW-0804">Transcription</keyword>
<evidence type="ECO:0000259" key="7">
    <source>
        <dbReference type="PROSITE" id="PS51372"/>
    </source>
</evidence>
<dbReference type="Gene3D" id="3.40.50.2300">
    <property type="match status" value="1"/>
</dbReference>
<dbReference type="RefSeq" id="WP_204572585.1">
    <property type="nucleotide sequence ID" value="NZ_JACJLL010000119.1"/>
</dbReference>
<keyword evidence="3" id="KW-0805">Transcription regulation</keyword>
<dbReference type="PROSITE" id="PS51094">
    <property type="entry name" value="PTS_EIIA_TYPE_2"/>
    <property type="match status" value="1"/>
</dbReference>
<reference evidence="8 9" key="1">
    <citation type="journal article" date="2021" name="Sci. Rep.">
        <title>The distribution of antibiotic resistance genes in chicken gut microbiota commensals.</title>
        <authorList>
            <person name="Juricova H."/>
            <person name="Matiasovicova J."/>
            <person name="Kubasova T."/>
            <person name="Cejkova D."/>
            <person name="Rychlik I."/>
        </authorList>
    </citation>
    <scope>NUCLEOTIDE SEQUENCE [LARGE SCALE GENOMIC DNA]</scope>
    <source>
        <strain evidence="8 9">An435</strain>
    </source>
</reference>
<dbReference type="InterPro" id="IPR002178">
    <property type="entry name" value="PTS_EIIA_type-2_dom"/>
</dbReference>
<keyword evidence="2" id="KW-0677">Repeat</keyword>
<gene>
    <name evidence="8" type="ORF">H6A19_14275</name>
</gene>
<evidence type="ECO:0000256" key="2">
    <source>
        <dbReference type="ARBA" id="ARBA00022737"/>
    </source>
</evidence>
<dbReference type="SUPFAM" id="SSF52794">
    <property type="entry name" value="PTS system IIB component-like"/>
    <property type="match status" value="1"/>
</dbReference>
<protein>
    <submittedName>
        <fullName evidence="8">PRD domain-containing protein</fullName>
    </submittedName>
</protein>
<comment type="caution">
    <text evidence="8">The sequence shown here is derived from an EMBL/GenBank/DDBJ whole genome shotgun (WGS) entry which is preliminary data.</text>
</comment>
<dbReference type="Gene3D" id="3.40.930.10">
    <property type="entry name" value="Mannitol-specific EII, Chain A"/>
    <property type="match status" value="1"/>
</dbReference>
<keyword evidence="9" id="KW-1185">Reference proteome</keyword>
<feature type="domain" description="PTS EIIB type-2" evidence="6">
    <location>
        <begin position="214"/>
        <end position="304"/>
    </location>
</feature>
<dbReference type="InterPro" id="IPR016152">
    <property type="entry name" value="PTrfase/Anion_transptr"/>
</dbReference>
<evidence type="ECO:0000256" key="1">
    <source>
        <dbReference type="ARBA" id="ARBA00022679"/>
    </source>
</evidence>
<dbReference type="InterPro" id="IPR013011">
    <property type="entry name" value="PTS_EIIB_2"/>
</dbReference>
<dbReference type="SUPFAM" id="SSF63520">
    <property type="entry name" value="PTS-regulatory domain, PRD"/>
    <property type="match status" value="1"/>
</dbReference>
<feature type="domain" description="PRD" evidence="7">
    <location>
        <begin position="103"/>
        <end position="210"/>
    </location>
</feature>
<dbReference type="InterPro" id="IPR050661">
    <property type="entry name" value="BglG_antiterminators"/>
</dbReference>
<keyword evidence="1" id="KW-0808">Transferase</keyword>
<accession>A0ABS2FIU1</accession>
<dbReference type="InterPro" id="IPR036095">
    <property type="entry name" value="PTS_EIIB-like_sf"/>
</dbReference>
<dbReference type="Proteomes" id="UP000767334">
    <property type="component" value="Unassembled WGS sequence"/>
</dbReference>
<dbReference type="PROSITE" id="PS51099">
    <property type="entry name" value="PTS_EIIB_TYPE_2"/>
    <property type="match status" value="1"/>
</dbReference>
<dbReference type="Pfam" id="PF00874">
    <property type="entry name" value="PRD"/>
    <property type="match status" value="1"/>
</dbReference>
<proteinExistence type="predicted"/>
<sequence length="425" mass="49385">MYENNSLDKNIIRNIIEAVEENKGIQYTEEAYEELEIILLLTIYKSINSKSEDENYKSNLLIKESIFLKEIIEKFSPVKVNDERISYLFKVFKGAKRSKYITENKEELDVVVNEIVEELCEILNIKVDNDNEFLIQMAMHLNVAIYRLKNNLIINNPMLEEIKYKMSFIYDVTEKVLNNKKDVIGVEFPDAEIAYMAMYFETLFEKYVKGNLNSKILIVCNGGLATSSLLKSRINLMIPEVTIEGICRLKDVNDYLNNTYIDFVVTTVPLELKEYKVIKVSPLLEIEDLERIKAEIYNKWYEKNCKYLIEKVKSEDTTDIARIIPEKYAQFNLVIEDWREAIKVASQPLVKSKKIKQAYISDMIRVVETLGNYMVFIPEIAFVHAPPENVIDNGVSLLTLKRVTSSLSRTPGGFKNFQWQAYVKA</sequence>
<organism evidence="8 9">
    <name type="scientific">Clostridium saudiense</name>
    <dbReference type="NCBI Taxonomy" id="1414720"/>
    <lineage>
        <taxon>Bacteria</taxon>
        <taxon>Bacillati</taxon>
        <taxon>Bacillota</taxon>
        <taxon>Clostridia</taxon>
        <taxon>Eubacteriales</taxon>
        <taxon>Clostridiaceae</taxon>
        <taxon>Clostridium</taxon>
    </lineage>
</organism>
<dbReference type="SUPFAM" id="SSF55804">
    <property type="entry name" value="Phoshotransferase/anion transport protein"/>
    <property type="match status" value="1"/>
</dbReference>
<dbReference type="Gene3D" id="1.10.1790.10">
    <property type="entry name" value="PRD domain"/>
    <property type="match status" value="1"/>
</dbReference>
<name>A0ABS2FIU1_9CLOT</name>
<feature type="domain" description="PTS EIIA type-2" evidence="5">
    <location>
        <begin position="322"/>
        <end position="425"/>
    </location>
</feature>
<dbReference type="Pfam" id="PF00359">
    <property type="entry name" value="PTS_EIIA_2"/>
    <property type="match status" value="1"/>
</dbReference>
<evidence type="ECO:0000256" key="3">
    <source>
        <dbReference type="ARBA" id="ARBA00023015"/>
    </source>
</evidence>
<dbReference type="InterPro" id="IPR011608">
    <property type="entry name" value="PRD"/>
</dbReference>
<evidence type="ECO:0000313" key="8">
    <source>
        <dbReference type="EMBL" id="MBM6820483.1"/>
    </source>
</evidence>
<evidence type="ECO:0000313" key="9">
    <source>
        <dbReference type="Proteomes" id="UP000767334"/>
    </source>
</evidence>
<evidence type="ECO:0000259" key="6">
    <source>
        <dbReference type="PROSITE" id="PS51099"/>
    </source>
</evidence>
<dbReference type="PROSITE" id="PS51372">
    <property type="entry name" value="PRD_2"/>
    <property type="match status" value="1"/>
</dbReference>
<dbReference type="PANTHER" id="PTHR30185:SF18">
    <property type="entry name" value="TRANSCRIPTIONAL REGULATOR MTLR"/>
    <property type="match status" value="1"/>
</dbReference>
<evidence type="ECO:0000259" key="5">
    <source>
        <dbReference type="PROSITE" id="PS51094"/>
    </source>
</evidence>
<dbReference type="InterPro" id="IPR036634">
    <property type="entry name" value="PRD_sf"/>
</dbReference>
<dbReference type="EMBL" id="JACJLL010000119">
    <property type="protein sequence ID" value="MBM6820483.1"/>
    <property type="molecule type" value="Genomic_DNA"/>
</dbReference>
<evidence type="ECO:0000256" key="4">
    <source>
        <dbReference type="ARBA" id="ARBA00023163"/>
    </source>
</evidence>